<feature type="compositionally biased region" description="Polar residues" evidence="7">
    <location>
        <begin position="1"/>
        <end position="12"/>
    </location>
</feature>
<protein>
    <recommendedName>
        <fullName evidence="6">Protein CopB</fullName>
    </recommendedName>
</protein>
<evidence type="ECO:0000256" key="5">
    <source>
        <dbReference type="ARBA" id="ARBA00023163"/>
    </source>
</evidence>
<accession>A0ABU8DLY6</accession>
<evidence type="ECO:0000256" key="3">
    <source>
        <dbReference type="ARBA" id="ARBA00023015"/>
    </source>
</evidence>
<dbReference type="Pfam" id="PF10723">
    <property type="entry name" value="RepB-RCR_reg"/>
    <property type="match status" value="1"/>
</dbReference>
<evidence type="ECO:0000256" key="2">
    <source>
        <dbReference type="ARBA" id="ARBA00022689"/>
    </source>
</evidence>
<keyword evidence="1" id="KW-0678">Repressor</keyword>
<evidence type="ECO:0000256" key="7">
    <source>
        <dbReference type="SAM" id="MobiDB-lite"/>
    </source>
</evidence>
<evidence type="ECO:0000313" key="9">
    <source>
        <dbReference type="Proteomes" id="UP001306592"/>
    </source>
</evidence>
<dbReference type="EMBL" id="JBANEI010000031">
    <property type="protein sequence ID" value="MEI2684524.1"/>
    <property type="molecule type" value="Genomic_DNA"/>
</dbReference>
<evidence type="ECO:0000256" key="4">
    <source>
        <dbReference type="ARBA" id="ARBA00023125"/>
    </source>
</evidence>
<evidence type="ECO:0000256" key="1">
    <source>
        <dbReference type="ARBA" id="ARBA00022491"/>
    </source>
</evidence>
<keyword evidence="4" id="KW-0238">DNA-binding</keyword>
<name>A0ABU8DLY6_ERWAP</name>
<keyword evidence="9" id="KW-1185">Reference proteome</keyword>
<dbReference type="Proteomes" id="UP001306592">
    <property type="component" value="Unassembled WGS sequence"/>
</dbReference>
<evidence type="ECO:0000313" key="8">
    <source>
        <dbReference type="EMBL" id="MEI2684524.1"/>
    </source>
</evidence>
<reference evidence="8 9" key="1">
    <citation type="submission" date="2024-02" db="EMBL/GenBank/DDBJ databases">
        <title>First report Erwinia aphidicola in onion in Chile.</title>
        <authorList>
            <person name="Valenzuela M."/>
            <person name="Pena M."/>
            <person name="Dutta B."/>
        </authorList>
    </citation>
    <scope>NUCLEOTIDE SEQUENCE [LARGE SCALE GENOMIC DNA]</scope>
    <source>
        <strain evidence="8 9">QCJ3A</strain>
    </source>
</reference>
<keyword evidence="3" id="KW-0805">Transcription regulation</keyword>
<evidence type="ECO:0000256" key="6">
    <source>
        <dbReference type="ARBA" id="ARBA00031853"/>
    </source>
</evidence>
<comment type="caution">
    <text evidence="8">The sequence shown here is derived from an EMBL/GenBank/DDBJ whole genome shotgun (WGS) entry which is preliminary data.</text>
</comment>
<sequence length="88" mass="9979">MSQSTHAVNSSTKTKRPYRKGSPLSPKERQQALIARRKETHKQIRVYVQNGLKNDLQRLCDAEGVTQSEMIETLIKAASDQLDGRVKE</sequence>
<feature type="region of interest" description="Disordered" evidence="7">
    <location>
        <begin position="1"/>
        <end position="31"/>
    </location>
</feature>
<proteinExistence type="predicted"/>
<keyword evidence="2" id="KW-0615">Plasmid copy control</keyword>
<dbReference type="RefSeq" id="WP_336204245.1">
    <property type="nucleotide sequence ID" value="NZ_JBANEI010000031.1"/>
</dbReference>
<dbReference type="NCBIfam" id="NF010256">
    <property type="entry name" value="PRK13702.1"/>
    <property type="match status" value="1"/>
</dbReference>
<organism evidence="8 9">
    <name type="scientific">Erwinia aphidicola</name>
    <dbReference type="NCBI Taxonomy" id="68334"/>
    <lineage>
        <taxon>Bacteria</taxon>
        <taxon>Pseudomonadati</taxon>
        <taxon>Pseudomonadota</taxon>
        <taxon>Gammaproteobacteria</taxon>
        <taxon>Enterobacterales</taxon>
        <taxon>Erwiniaceae</taxon>
        <taxon>Erwinia</taxon>
    </lineage>
</organism>
<gene>
    <name evidence="8" type="primary">repA</name>
    <name evidence="8" type="ORF">V8N49_23170</name>
</gene>
<keyword evidence="5" id="KW-0804">Transcription</keyword>
<dbReference type="InterPro" id="IPR019661">
    <property type="entry name" value="RepA2"/>
</dbReference>